<feature type="signal peptide" evidence="2">
    <location>
        <begin position="1"/>
        <end position="18"/>
    </location>
</feature>
<dbReference type="InterPro" id="IPR023631">
    <property type="entry name" value="Amidase_dom"/>
</dbReference>
<evidence type="ECO:0000259" key="4">
    <source>
        <dbReference type="Pfam" id="PF26053"/>
    </source>
</evidence>
<dbReference type="InterPro" id="IPR036928">
    <property type="entry name" value="AS_sf"/>
</dbReference>
<dbReference type="PANTHER" id="PTHR46310:SF7">
    <property type="entry name" value="AMIDASE 1"/>
    <property type="match status" value="1"/>
</dbReference>
<name>A0AAJ0GE49_9PEZI</name>
<sequence length="618" mass="66452">MDHFITFLALALVPCTWAATVQLTGQTVYLAGVSYYLPPSPVTTLQGNTALGRKALEEGLIPITVLNATDDTGYGHSDYQSAVSKFSTMDDVFTEAFGNTIYVQTKASTVANSTNSTVYTANVAANDAVPQGPYFMSSSGAVYEAWRLYTDFAGAFTETLIGDAEGTFSVLPANVPGQALAVAVPSRLYYTKSAEKPLAGEFAPATVIVPGIICTHQQLRTHFLCNVWSTLVLSFLGKLKTSQFANGEEATADWDDYHSPFNPRGDGYQDPSSSSSGPGAAAASYPWLDLTLGSDTGGSIRGPSEVQGLYGNRPSHDLVALDGTMPLSPPLDTSGFLTRDPVLWAEAAKALYLDNVTITHSYPKHIKLYDFPKKASQPGDDLLLDFITKVASYLGAKTTNYDIETSWNRSHPASANPSIDDYLNLTYPILIAKNQVDLVRKPLYDDYAAAHDGRKPAVDPVPLARWGFGDTFPESAVAEQNTKRTIFADWFASHGLSPNPDTCSDGILFYVGSQADVNYRNQYISAPVAPYGFSISRVSPFWGGPDLVLPIGQASYHSTITHHKEFLPVTVDIMAARGCDGMIFGLVQDLVKQGILKTSVAGNSNAGGGEVLFKRASQ</sequence>
<evidence type="ECO:0000256" key="2">
    <source>
        <dbReference type="SAM" id="SignalP"/>
    </source>
</evidence>
<evidence type="ECO:0000313" key="5">
    <source>
        <dbReference type="EMBL" id="KAK3055775.1"/>
    </source>
</evidence>
<dbReference type="Pfam" id="PF01425">
    <property type="entry name" value="Amidase"/>
    <property type="match status" value="1"/>
</dbReference>
<feature type="domain" description="Scytalone dehydratase-like protein Arp1 N-terminal" evidence="4">
    <location>
        <begin position="40"/>
        <end position="119"/>
    </location>
</feature>
<feature type="domain" description="Amidase" evidence="3">
    <location>
        <begin position="235"/>
        <end position="340"/>
    </location>
</feature>
<feature type="compositionally biased region" description="Low complexity" evidence="1">
    <location>
        <begin position="271"/>
        <end position="280"/>
    </location>
</feature>
<protein>
    <recommendedName>
        <fullName evidence="7">Amidase domain-containing protein</fullName>
    </recommendedName>
</protein>
<gene>
    <name evidence="5" type="ORF">LTR09_003009</name>
</gene>
<organism evidence="5 6">
    <name type="scientific">Extremus antarcticus</name>
    <dbReference type="NCBI Taxonomy" id="702011"/>
    <lineage>
        <taxon>Eukaryota</taxon>
        <taxon>Fungi</taxon>
        <taxon>Dikarya</taxon>
        <taxon>Ascomycota</taxon>
        <taxon>Pezizomycotina</taxon>
        <taxon>Dothideomycetes</taxon>
        <taxon>Dothideomycetidae</taxon>
        <taxon>Mycosphaerellales</taxon>
        <taxon>Extremaceae</taxon>
        <taxon>Extremus</taxon>
    </lineage>
</organism>
<reference evidence="5" key="1">
    <citation type="submission" date="2023-04" db="EMBL/GenBank/DDBJ databases">
        <title>Black Yeasts Isolated from many extreme environments.</title>
        <authorList>
            <person name="Coleine C."/>
            <person name="Stajich J.E."/>
            <person name="Selbmann L."/>
        </authorList>
    </citation>
    <scope>NUCLEOTIDE SEQUENCE</scope>
    <source>
        <strain evidence="5">CCFEE 5312</strain>
    </source>
</reference>
<evidence type="ECO:0000313" key="6">
    <source>
        <dbReference type="Proteomes" id="UP001271007"/>
    </source>
</evidence>
<dbReference type="AlphaFoldDB" id="A0AAJ0GE49"/>
<dbReference type="PANTHER" id="PTHR46310">
    <property type="entry name" value="AMIDASE 1"/>
    <property type="match status" value="1"/>
</dbReference>
<dbReference type="Pfam" id="PF26053">
    <property type="entry name" value="DUF8016"/>
    <property type="match status" value="1"/>
</dbReference>
<feature type="chain" id="PRO_5042519486" description="Amidase domain-containing protein" evidence="2">
    <location>
        <begin position="19"/>
        <end position="618"/>
    </location>
</feature>
<feature type="region of interest" description="Disordered" evidence="1">
    <location>
        <begin position="255"/>
        <end position="280"/>
    </location>
</feature>
<accession>A0AAJ0GE49</accession>
<evidence type="ECO:0000256" key="1">
    <source>
        <dbReference type="SAM" id="MobiDB-lite"/>
    </source>
</evidence>
<keyword evidence="6" id="KW-1185">Reference proteome</keyword>
<evidence type="ECO:0000259" key="3">
    <source>
        <dbReference type="Pfam" id="PF01425"/>
    </source>
</evidence>
<dbReference type="EMBL" id="JAWDJX010000007">
    <property type="protein sequence ID" value="KAK3055775.1"/>
    <property type="molecule type" value="Genomic_DNA"/>
</dbReference>
<evidence type="ECO:0008006" key="7">
    <source>
        <dbReference type="Google" id="ProtNLM"/>
    </source>
</evidence>
<dbReference type="InterPro" id="IPR058329">
    <property type="entry name" value="Arp1_N"/>
</dbReference>
<keyword evidence="2" id="KW-0732">Signal</keyword>
<dbReference type="SUPFAM" id="SSF75304">
    <property type="entry name" value="Amidase signature (AS) enzymes"/>
    <property type="match status" value="1"/>
</dbReference>
<dbReference type="Gene3D" id="3.90.1300.10">
    <property type="entry name" value="Amidase signature (AS) domain"/>
    <property type="match status" value="1"/>
</dbReference>
<proteinExistence type="predicted"/>
<dbReference type="Proteomes" id="UP001271007">
    <property type="component" value="Unassembled WGS sequence"/>
</dbReference>
<comment type="caution">
    <text evidence="5">The sequence shown here is derived from an EMBL/GenBank/DDBJ whole genome shotgun (WGS) entry which is preliminary data.</text>
</comment>